<name>A0A7V8NT10_9BACT</name>
<dbReference type="GO" id="GO:0051537">
    <property type="term" value="F:2 iron, 2 sulfur cluster binding"/>
    <property type="evidence" value="ECO:0007669"/>
    <property type="project" value="UniProtKB-KW"/>
</dbReference>
<dbReference type="PROSITE" id="PS51296">
    <property type="entry name" value="RIESKE"/>
    <property type="match status" value="1"/>
</dbReference>
<sequence length="368" mass="42269">MHKQIECAETLGSRFYTDPAILGIEKSRIFRRTWQLVGTLDHPCGEMNGAKRSISDPESFFTTDVVGEPVIVVRDKQGQLRAFSNVCRHRAGPIALGCGSKNVLRCQYHGWTYTLDGRLIGTPDVDGVEFFDRSTMGMVPLRCETWGQFIFVNFDLQAEPLSAYLGEIPEQARGFQFEGFEFAERRDYVIDCNWKVYVDNYLEGYHIPIAHPGLMKEIDYAQYRTDTFRYGSQQFAPIRAMKPDDARERLYAPGSGLEEALYFWIFPNLMLNIYPDNISTNLIVPLSHEKTLTIFEWFFHEVASPKSRGRIERAVSFSDEVQREDILLCTNVQKGLGSSTYDRGRYSVKRENGVHHFHLLLGEFLARP</sequence>
<keyword evidence="2" id="KW-0001">2Fe-2S</keyword>
<keyword evidence="6" id="KW-0411">Iron-sulfur</keyword>
<keyword evidence="5" id="KW-0408">Iron</keyword>
<dbReference type="AlphaFoldDB" id="A0A7V8NT10"/>
<dbReference type="CDD" id="cd03469">
    <property type="entry name" value="Rieske_RO_Alpha_N"/>
    <property type="match status" value="1"/>
</dbReference>
<keyword evidence="3" id="KW-0479">Metal-binding</keyword>
<keyword evidence="9" id="KW-1185">Reference proteome</keyword>
<evidence type="ECO:0000256" key="5">
    <source>
        <dbReference type="ARBA" id="ARBA00023004"/>
    </source>
</evidence>
<dbReference type="Gene3D" id="3.90.380.10">
    <property type="entry name" value="Naphthalene 1,2-dioxygenase Alpha Subunit, Chain A, domain 1"/>
    <property type="match status" value="2"/>
</dbReference>
<dbReference type="GO" id="GO:0016491">
    <property type="term" value="F:oxidoreductase activity"/>
    <property type="evidence" value="ECO:0007669"/>
    <property type="project" value="UniProtKB-KW"/>
</dbReference>
<dbReference type="GO" id="GO:0005506">
    <property type="term" value="F:iron ion binding"/>
    <property type="evidence" value="ECO:0007669"/>
    <property type="project" value="InterPro"/>
</dbReference>
<dbReference type="PRINTS" id="PR00090">
    <property type="entry name" value="RNGDIOXGNASE"/>
</dbReference>
<evidence type="ECO:0000256" key="6">
    <source>
        <dbReference type="ARBA" id="ARBA00023014"/>
    </source>
</evidence>
<comment type="cofactor">
    <cofactor evidence="1">
        <name>Fe cation</name>
        <dbReference type="ChEBI" id="CHEBI:24875"/>
    </cofactor>
</comment>
<comment type="caution">
    <text evidence="8">The sequence shown here is derived from an EMBL/GenBank/DDBJ whole genome shotgun (WGS) entry which is preliminary data.</text>
</comment>
<evidence type="ECO:0000313" key="8">
    <source>
        <dbReference type="EMBL" id="MBA0086817.1"/>
    </source>
</evidence>
<dbReference type="SUPFAM" id="SSF50022">
    <property type="entry name" value="ISP domain"/>
    <property type="match status" value="1"/>
</dbReference>
<dbReference type="PANTHER" id="PTHR43756:SF5">
    <property type="entry name" value="CHOLINE MONOOXYGENASE, CHLOROPLASTIC"/>
    <property type="match status" value="1"/>
</dbReference>
<dbReference type="InterPro" id="IPR036922">
    <property type="entry name" value="Rieske_2Fe-2S_sf"/>
</dbReference>
<evidence type="ECO:0000256" key="2">
    <source>
        <dbReference type="ARBA" id="ARBA00022714"/>
    </source>
</evidence>
<evidence type="ECO:0000256" key="1">
    <source>
        <dbReference type="ARBA" id="ARBA00001962"/>
    </source>
</evidence>
<gene>
    <name evidence="8" type="ORF">HRJ53_17690</name>
</gene>
<dbReference type="Gene3D" id="2.102.10.10">
    <property type="entry name" value="Rieske [2Fe-2S] iron-sulphur domain"/>
    <property type="match status" value="1"/>
</dbReference>
<keyword evidence="4" id="KW-0560">Oxidoreductase</keyword>
<accession>A0A7V8NT10</accession>
<evidence type="ECO:0000259" key="7">
    <source>
        <dbReference type="PROSITE" id="PS51296"/>
    </source>
</evidence>
<organism evidence="8 9">
    <name type="scientific">Candidatus Acidiferrum panamense</name>
    <dbReference type="NCBI Taxonomy" id="2741543"/>
    <lineage>
        <taxon>Bacteria</taxon>
        <taxon>Pseudomonadati</taxon>
        <taxon>Acidobacteriota</taxon>
        <taxon>Terriglobia</taxon>
        <taxon>Candidatus Acidiferrales</taxon>
        <taxon>Candidatus Acidiferrum</taxon>
    </lineage>
</organism>
<dbReference type="InterPro" id="IPR017941">
    <property type="entry name" value="Rieske_2Fe-2S"/>
</dbReference>
<dbReference type="SUPFAM" id="SSF55961">
    <property type="entry name" value="Bet v1-like"/>
    <property type="match status" value="1"/>
</dbReference>
<evidence type="ECO:0000313" key="9">
    <source>
        <dbReference type="Proteomes" id="UP000567293"/>
    </source>
</evidence>
<evidence type="ECO:0000256" key="3">
    <source>
        <dbReference type="ARBA" id="ARBA00022723"/>
    </source>
</evidence>
<dbReference type="InterPro" id="IPR001663">
    <property type="entry name" value="Rng_hydr_dOase-A"/>
</dbReference>
<dbReference type="InterPro" id="IPR015879">
    <property type="entry name" value="Ring_hydroxy_dOase_asu_C_dom"/>
</dbReference>
<dbReference type="Pfam" id="PF00355">
    <property type="entry name" value="Rieske"/>
    <property type="match status" value="1"/>
</dbReference>
<feature type="domain" description="Rieske" evidence="7">
    <location>
        <begin position="47"/>
        <end position="152"/>
    </location>
</feature>
<reference evidence="8" key="1">
    <citation type="submission" date="2020-06" db="EMBL/GenBank/DDBJ databases">
        <title>Legume-microbial interactions unlock mineral nutrients during tropical forest succession.</title>
        <authorList>
            <person name="Epihov D.Z."/>
        </authorList>
    </citation>
    <scope>NUCLEOTIDE SEQUENCE [LARGE SCALE GENOMIC DNA]</scope>
    <source>
        <strain evidence="8">Pan2503</strain>
    </source>
</reference>
<proteinExistence type="predicted"/>
<evidence type="ECO:0000256" key="4">
    <source>
        <dbReference type="ARBA" id="ARBA00023002"/>
    </source>
</evidence>
<dbReference type="EMBL" id="JACDQQ010001689">
    <property type="protein sequence ID" value="MBA0086817.1"/>
    <property type="molecule type" value="Genomic_DNA"/>
</dbReference>
<dbReference type="Pfam" id="PF00848">
    <property type="entry name" value="Ring_hydroxyl_A"/>
    <property type="match status" value="1"/>
</dbReference>
<dbReference type="Proteomes" id="UP000567293">
    <property type="component" value="Unassembled WGS sequence"/>
</dbReference>
<dbReference type="PANTHER" id="PTHR43756">
    <property type="entry name" value="CHOLINE MONOOXYGENASE, CHLOROPLASTIC"/>
    <property type="match status" value="1"/>
</dbReference>
<dbReference type="CDD" id="cd08883">
    <property type="entry name" value="RHO_alpha_C_CMO-like"/>
    <property type="match status" value="1"/>
</dbReference>
<protein>
    <submittedName>
        <fullName evidence="8">Rieske 2Fe-2S domain-containing protein</fullName>
    </submittedName>
</protein>